<name>A0A1W1EFC1_9ZZZZ</name>
<dbReference type="InterPro" id="IPR021236">
    <property type="entry name" value="Uncharacterised_YfdX"/>
</dbReference>
<feature type="coiled-coil region" evidence="1">
    <location>
        <begin position="252"/>
        <end position="289"/>
    </location>
</feature>
<dbReference type="AlphaFoldDB" id="A0A1W1EFC1"/>
<gene>
    <name evidence="2" type="ORF">MNB_SV-5-1407</name>
</gene>
<reference evidence="2" key="1">
    <citation type="submission" date="2016-10" db="EMBL/GenBank/DDBJ databases">
        <authorList>
            <person name="de Groot N.N."/>
        </authorList>
    </citation>
    <scope>NUCLEOTIDE SEQUENCE</scope>
</reference>
<keyword evidence="1" id="KW-0175">Coiled coil</keyword>
<organism evidence="2">
    <name type="scientific">hydrothermal vent metagenome</name>
    <dbReference type="NCBI Taxonomy" id="652676"/>
    <lineage>
        <taxon>unclassified sequences</taxon>
        <taxon>metagenomes</taxon>
        <taxon>ecological metagenomes</taxon>
    </lineage>
</organism>
<proteinExistence type="predicted"/>
<dbReference type="EMBL" id="FPKX01000060">
    <property type="protein sequence ID" value="SFZ98734.1"/>
    <property type="molecule type" value="Genomic_DNA"/>
</dbReference>
<evidence type="ECO:0000313" key="2">
    <source>
        <dbReference type="EMBL" id="SFZ98734.1"/>
    </source>
</evidence>
<accession>A0A1W1EFC1</accession>
<sequence length="298" mass="32863">MKKLLLSTITASLLLGTTVIAKEEVSKDATVKQVNTIAMNNAKEDAKNTQKKLVTEAIDSLKYAQNAYVALDKKDAKKATEDLEKAIGKLEVILAAKDAPKLLPVNNIINVHKFVGTSKDVELAVKTAKEFLDDGKVQQAREILLPLKSQIDITVVSLPLVSYPDALKLAAKYVHEEKLDKAKEVLYVALSSFTEVTQIVPIPLFESSDLIAAASKVAKENKTLALEYLDAASDSLDVAEKLGYVSRSTTTYKVLHEEIEKVQKEINGKNEAEKLFDSLKEKLKDFKAKVFSEKSEKK</sequence>
<protein>
    <recommendedName>
        <fullName evidence="3">YfdX protein</fullName>
    </recommendedName>
</protein>
<evidence type="ECO:0000256" key="1">
    <source>
        <dbReference type="SAM" id="Coils"/>
    </source>
</evidence>
<dbReference type="Pfam" id="PF10938">
    <property type="entry name" value="YfdX"/>
    <property type="match status" value="1"/>
</dbReference>
<evidence type="ECO:0008006" key="3">
    <source>
        <dbReference type="Google" id="ProtNLM"/>
    </source>
</evidence>